<feature type="transmembrane region" description="Helical" evidence="6">
    <location>
        <begin position="161"/>
        <end position="181"/>
    </location>
</feature>
<name>A0ABV6RMP4_9GAMM</name>
<keyword evidence="5 6" id="KW-0472">Membrane</keyword>
<dbReference type="EMBL" id="JBHLTG010000002">
    <property type="protein sequence ID" value="MFC0678250.1"/>
    <property type="molecule type" value="Genomic_DNA"/>
</dbReference>
<evidence type="ECO:0000313" key="9">
    <source>
        <dbReference type="EMBL" id="MFC0678250.1"/>
    </source>
</evidence>
<feature type="transmembrane region" description="Helical" evidence="6">
    <location>
        <begin position="193"/>
        <end position="213"/>
    </location>
</feature>
<evidence type="ECO:0000256" key="3">
    <source>
        <dbReference type="ARBA" id="ARBA00022692"/>
    </source>
</evidence>
<dbReference type="Proteomes" id="UP001589896">
    <property type="component" value="Unassembled WGS sequence"/>
</dbReference>
<dbReference type="Gene3D" id="1.10.3720.10">
    <property type="entry name" value="MetI-like"/>
    <property type="match status" value="1"/>
</dbReference>
<comment type="similarity">
    <text evidence="6">Belongs to the binding-protein-dependent transport system permease family.</text>
</comment>
<comment type="subcellular location">
    <subcellularLocation>
        <location evidence="1 6">Cell membrane</location>
        <topology evidence="1 6">Multi-pass membrane protein</topology>
    </subcellularLocation>
</comment>
<feature type="transmembrane region" description="Helical" evidence="6">
    <location>
        <begin position="65"/>
        <end position="87"/>
    </location>
</feature>
<evidence type="ECO:0000256" key="2">
    <source>
        <dbReference type="ARBA" id="ARBA00022448"/>
    </source>
</evidence>
<evidence type="ECO:0000259" key="8">
    <source>
        <dbReference type="PROSITE" id="PS50928"/>
    </source>
</evidence>
<accession>A0ABV6RMP4</accession>
<dbReference type="PANTHER" id="PTHR30177">
    <property type="entry name" value="GLYCINE BETAINE/L-PROLINE TRANSPORT SYSTEM PERMEASE PROTEIN PROW"/>
    <property type="match status" value="1"/>
</dbReference>
<dbReference type="PANTHER" id="PTHR30177:SF33">
    <property type="entry name" value="POSSIBLE OSMOPROTECTANT (GLYCINE BETAINE_CARNITINE_CHOLINE_L-PROLINE) TRANSPORT INTEGRAL MEMBRANE PROTEIN ABC TRANSPORTER PROZ"/>
    <property type="match status" value="1"/>
</dbReference>
<comment type="caution">
    <text evidence="9">The sequence shown here is derived from an EMBL/GenBank/DDBJ whole genome shotgun (WGS) entry which is preliminary data.</text>
</comment>
<dbReference type="PROSITE" id="PS50928">
    <property type="entry name" value="ABC_TM1"/>
    <property type="match status" value="1"/>
</dbReference>
<dbReference type="Pfam" id="PF00528">
    <property type="entry name" value="BPD_transp_1"/>
    <property type="match status" value="1"/>
</dbReference>
<keyword evidence="4 6" id="KW-1133">Transmembrane helix</keyword>
<protein>
    <submittedName>
        <fullName evidence="9">ABC transporter permease</fullName>
    </submittedName>
</protein>
<evidence type="ECO:0000256" key="5">
    <source>
        <dbReference type="ARBA" id="ARBA00023136"/>
    </source>
</evidence>
<evidence type="ECO:0000256" key="7">
    <source>
        <dbReference type="SAM" id="MobiDB-lite"/>
    </source>
</evidence>
<keyword evidence="3 6" id="KW-0812">Transmembrane</keyword>
<proteinExistence type="inferred from homology"/>
<feature type="transmembrane region" description="Helical" evidence="6">
    <location>
        <begin position="93"/>
        <end position="116"/>
    </location>
</feature>
<feature type="transmembrane region" description="Helical" evidence="6">
    <location>
        <begin position="32"/>
        <end position="53"/>
    </location>
</feature>
<feature type="domain" description="ABC transmembrane type-1" evidence="8">
    <location>
        <begin position="27"/>
        <end position="210"/>
    </location>
</feature>
<reference evidence="9 10" key="1">
    <citation type="submission" date="2024-09" db="EMBL/GenBank/DDBJ databases">
        <authorList>
            <person name="Sun Q."/>
            <person name="Mori K."/>
        </authorList>
    </citation>
    <scope>NUCLEOTIDE SEQUENCE [LARGE SCALE GENOMIC DNA]</scope>
    <source>
        <strain evidence="9 10">KCTC 23076</strain>
    </source>
</reference>
<evidence type="ECO:0000256" key="4">
    <source>
        <dbReference type="ARBA" id="ARBA00022989"/>
    </source>
</evidence>
<feature type="region of interest" description="Disordered" evidence="7">
    <location>
        <begin position="228"/>
        <end position="253"/>
    </location>
</feature>
<dbReference type="InterPro" id="IPR051204">
    <property type="entry name" value="ABC_transp_perm/SBD"/>
</dbReference>
<organism evidence="9 10">
    <name type="scientific">Lysobacter korlensis</name>
    <dbReference type="NCBI Taxonomy" id="553636"/>
    <lineage>
        <taxon>Bacteria</taxon>
        <taxon>Pseudomonadati</taxon>
        <taxon>Pseudomonadota</taxon>
        <taxon>Gammaproteobacteria</taxon>
        <taxon>Lysobacterales</taxon>
        <taxon>Lysobacteraceae</taxon>
        <taxon>Lysobacter</taxon>
    </lineage>
</organism>
<sequence>MNLFLDALAWLFSPERLVGSNALPVRIGEHLLYTGISVALAAVIAVPLGYLIGHTGRGREVAVGFSGAARALPSLGLILLLVLLIGVTGMERATAAVIAFVLLAIPSLLAGAYAGIQAIDRTTVDAARAMGMTQWQVLTKVEIPLGLPLLIGGLRSSVLQVVATVTLAGYVNLGGLGYPLLQGLELRRYEQILGASLLVIALALLLEGLLAVAERIAVPRGALAGRATDVRGAPTRRRPAAGTPAPREESISS</sequence>
<keyword evidence="10" id="KW-1185">Reference proteome</keyword>
<dbReference type="SUPFAM" id="SSF161098">
    <property type="entry name" value="MetI-like"/>
    <property type="match status" value="1"/>
</dbReference>
<dbReference type="InterPro" id="IPR035906">
    <property type="entry name" value="MetI-like_sf"/>
</dbReference>
<evidence type="ECO:0000256" key="6">
    <source>
        <dbReference type="RuleBase" id="RU363032"/>
    </source>
</evidence>
<evidence type="ECO:0000313" key="10">
    <source>
        <dbReference type="Proteomes" id="UP001589896"/>
    </source>
</evidence>
<gene>
    <name evidence="9" type="ORF">ACFFGH_10405</name>
</gene>
<evidence type="ECO:0000256" key="1">
    <source>
        <dbReference type="ARBA" id="ARBA00004651"/>
    </source>
</evidence>
<dbReference type="RefSeq" id="WP_386667935.1">
    <property type="nucleotide sequence ID" value="NZ_JBHLTG010000002.1"/>
</dbReference>
<dbReference type="CDD" id="cd06261">
    <property type="entry name" value="TM_PBP2"/>
    <property type="match status" value="1"/>
</dbReference>
<dbReference type="InterPro" id="IPR000515">
    <property type="entry name" value="MetI-like"/>
</dbReference>
<keyword evidence="2 6" id="KW-0813">Transport</keyword>